<keyword evidence="1 3" id="KW-0145">Chemotaxis</keyword>
<dbReference type="SUPFAM" id="SSF64438">
    <property type="entry name" value="CNF1/YfiH-like putative cysteine hydrolases"/>
    <property type="match status" value="1"/>
</dbReference>
<comment type="function">
    <text evidence="3">Probably deamidates glutamine residues to glutamate on methyl-accepting chemotaxis receptors (MCPs), playing an important role in chemotaxis.</text>
</comment>
<dbReference type="GO" id="GO:0050568">
    <property type="term" value="F:protein-glutamine glutaminase activity"/>
    <property type="evidence" value="ECO:0007669"/>
    <property type="project" value="UniProtKB-UniRule"/>
</dbReference>
<proteinExistence type="inferred from homology"/>
<dbReference type="InterPro" id="IPR038592">
    <property type="entry name" value="CheD-like_sf"/>
</dbReference>
<organism evidence="4 5">
    <name type="scientific">Donghicola eburneus</name>
    <dbReference type="NCBI Taxonomy" id="393278"/>
    <lineage>
        <taxon>Bacteria</taxon>
        <taxon>Pseudomonadati</taxon>
        <taxon>Pseudomonadota</taxon>
        <taxon>Alphaproteobacteria</taxon>
        <taxon>Rhodobacterales</taxon>
        <taxon>Roseobacteraceae</taxon>
        <taxon>Donghicola</taxon>
    </lineage>
</organism>
<dbReference type="EC" id="3.5.1.44" evidence="3"/>
<gene>
    <name evidence="3 4" type="primary">cheD</name>
    <name evidence="4" type="ORF">KARMA_1891</name>
</gene>
<dbReference type="InterPro" id="IPR005659">
    <property type="entry name" value="Chemorcpt_Glu_NH3ase_CheD"/>
</dbReference>
<sequence>MARCIDWPEGMRCTLRTVVSGETCVTAEDDLVISTVLGSCVSVCLFDPVARVGGANHYFLSSGRGQNASYGAVAMELVINGLMRRGAERSRLRAKVFGGALMKSGLGDIGKENSKFALEYLQTERMPIVAMDLGGFWARRLHFHPTSGRARVVQTKQPQLVNEAAAVAPSGATPVELF</sequence>
<comment type="similarity">
    <text evidence="3">Belongs to the CheD family.</text>
</comment>
<dbReference type="EMBL" id="FMJB01000047">
    <property type="protein sequence ID" value="SCM67689.1"/>
    <property type="molecule type" value="Genomic_DNA"/>
</dbReference>
<dbReference type="PANTHER" id="PTHR35147">
    <property type="entry name" value="CHEMORECEPTOR GLUTAMINE DEAMIDASE CHED-RELATED"/>
    <property type="match status" value="1"/>
</dbReference>
<dbReference type="InterPro" id="IPR011324">
    <property type="entry name" value="Cytotoxic_necrot_fac-like_cat"/>
</dbReference>
<evidence type="ECO:0000256" key="2">
    <source>
        <dbReference type="ARBA" id="ARBA00022801"/>
    </source>
</evidence>
<dbReference type="CDD" id="cd16352">
    <property type="entry name" value="CheD"/>
    <property type="match status" value="1"/>
</dbReference>
<dbReference type="PANTHER" id="PTHR35147:SF2">
    <property type="entry name" value="CHEMORECEPTOR GLUTAMINE DEAMIDASE CHED-RELATED"/>
    <property type="match status" value="1"/>
</dbReference>
<protein>
    <recommendedName>
        <fullName evidence="3">Probable chemoreceptor glutamine deamidase CheD</fullName>
        <ecNumber evidence="3">3.5.1.44</ecNumber>
    </recommendedName>
</protein>
<keyword evidence="5" id="KW-1185">Reference proteome</keyword>
<evidence type="ECO:0000256" key="1">
    <source>
        <dbReference type="ARBA" id="ARBA00022500"/>
    </source>
</evidence>
<evidence type="ECO:0000256" key="3">
    <source>
        <dbReference type="HAMAP-Rule" id="MF_01440"/>
    </source>
</evidence>
<dbReference type="HAMAP" id="MF_01440">
    <property type="entry name" value="CheD"/>
    <property type="match status" value="1"/>
</dbReference>
<accession>A0A1M4MYP3</accession>
<keyword evidence="2 3" id="KW-0378">Hydrolase</keyword>
<dbReference type="Gene3D" id="3.30.1330.200">
    <property type="match status" value="1"/>
</dbReference>
<dbReference type="Proteomes" id="UP000184085">
    <property type="component" value="Unassembled WGS sequence"/>
</dbReference>
<evidence type="ECO:0000313" key="5">
    <source>
        <dbReference type="Proteomes" id="UP000184085"/>
    </source>
</evidence>
<comment type="catalytic activity">
    <reaction evidence="3">
        <text>L-glutaminyl-[protein] + H2O = L-glutamyl-[protein] + NH4(+)</text>
        <dbReference type="Rhea" id="RHEA:16441"/>
        <dbReference type="Rhea" id="RHEA-COMP:10207"/>
        <dbReference type="Rhea" id="RHEA-COMP:10208"/>
        <dbReference type="ChEBI" id="CHEBI:15377"/>
        <dbReference type="ChEBI" id="CHEBI:28938"/>
        <dbReference type="ChEBI" id="CHEBI:29973"/>
        <dbReference type="ChEBI" id="CHEBI:30011"/>
        <dbReference type="EC" id="3.5.1.44"/>
    </reaction>
</comment>
<reference evidence="5" key="1">
    <citation type="submission" date="2016-09" db="EMBL/GenBank/DDBJ databases">
        <authorList>
            <person name="Wibberg D."/>
        </authorList>
    </citation>
    <scope>NUCLEOTIDE SEQUENCE [LARGE SCALE GENOMIC DNA]</scope>
</reference>
<dbReference type="Pfam" id="PF03975">
    <property type="entry name" value="CheD"/>
    <property type="match status" value="1"/>
</dbReference>
<dbReference type="RefSeq" id="WP_083595665.1">
    <property type="nucleotide sequence ID" value="NZ_FOXY01000001.1"/>
</dbReference>
<keyword evidence="4" id="KW-0675">Receptor</keyword>
<dbReference type="GO" id="GO:0006935">
    <property type="term" value="P:chemotaxis"/>
    <property type="evidence" value="ECO:0007669"/>
    <property type="project" value="UniProtKB-UniRule"/>
</dbReference>
<evidence type="ECO:0000313" key="4">
    <source>
        <dbReference type="EMBL" id="SCM67689.1"/>
    </source>
</evidence>
<dbReference type="AlphaFoldDB" id="A0A1M4MYP3"/>
<name>A0A1M4MYP3_9RHOB</name>